<evidence type="ECO:0000313" key="2">
    <source>
        <dbReference type="Proteomes" id="UP000000377"/>
    </source>
</evidence>
<dbReference type="STRING" id="749414.SBI_09331"/>
<dbReference type="Proteomes" id="UP000000377">
    <property type="component" value="Chromosome"/>
</dbReference>
<organism evidence="1 2">
    <name type="scientific">Streptomyces bingchenggensis (strain BCW-1)</name>
    <dbReference type="NCBI Taxonomy" id="749414"/>
    <lineage>
        <taxon>Bacteria</taxon>
        <taxon>Bacillati</taxon>
        <taxon>Actinomycetota</taxon>
        <taxon>Actinomycetes</taxon>
        <taxon>Kitasatosporales</taxon>
        <taxon>Streptomycetaceae</taxon>
        <taxon>Streptomyces</taxon>
    </lineage>
</organism>
<dbReference type="KEGG" id="sbh:SBI_09331"/>
<proteinExistence type="predicted"/>
<gene>
    <name evidence="1" type="ordered locus">SBI_09331</name>
</gene>
<evidence type="ECO:0000313" key="1">
    <source>
        <dbReference type="EMBL" id="ADI12449.1"/>
    </source>
</evidence>
<accession>D7C5S0</accession>
<dbReference type="RefSeq" id="WP_014181896.1">
    <property type="nucleotide sequence ID" value="NC_016582.1"/>
</dbReference>
<name>D7C5S0_STRBB</name>
<dbReference type="AlphaFoldDB" id="D7C5S0"/>
<dbReference type="PATRIC" id="fig|749414.3.peg.9611"/>
<dbReference type="EMBL" id="CP002047">
    <property type="protein sequence ID" value="ADI12449.1"/>
    <property type="molecule type" value="Genomic_DNA"/>
</dbReference>
<reference evidence="1 2" key="1">
    <citation type="journal article" date="2010" name="J. Bacteriol.">
        <title>Genome sequence of the milbemycin-producing bacterium Streptomyces bingchenggensis.</title>
        <authorList>
            <person name="Wang X.J."/>
            <person name="Yan Y.J."/>
            <person name="Zhang B."/>
            <person name="An J."/>
            <person name="Wang J.J."/>
            <person name="Tian J."/>
            <person name="Jiang L."/>
            <person name="Chen Y.H."/>
            <person name="Huang S.X."/>
            <person name="Yin M."/>
            <person name="Zhang J."/>
            <person name="Gao A.L."/>
            <person name="Liu C.X."/>
            <person name="Zhu Z.X."/>
            <person name="Xiang W.S."/>
        </authorList>
    </citation>
    <scope>NUCLEOTIDE SEQUENCE [LARGE SCALE GENOMIC DNA]</scope>
    <source>
        <strain evidence="1 2">BCW-1</strain>
    </source>
</reference>
<protein>
    <submittedName>
        <fullName evidence="1">Uncharacterized protein</fullName>
    </submittedName>
</protein>
<dbReference type="HOGENOM" id="CLU_1712198_0_0_11"/>
<sequence length="153" mass="16486">MDGRRTTASGTRARVRAKAVLITSTGAGTGRVAARAITSGSTRLRPLIAEAARQGLRMAFTVRLAKTGYLHPSGSHTDSPGVRRNVIQRADHTEERSYGSAASGGFDATDFAHRVDASDGDVTAAVHQWPVETGRIRPDTEIVYLEVRTWCPR</sequence>
<keyword evidence="2" id="KW-1185">Reference proteome</keyword>
<dbReference type="eggNOG" id="ENOG5030QRV">
    <property type="taxonomic scope" value="Bacteria"/>
</dbReference>